<dbReference type="GO" id="GO:0008713">
    <property type="term" value="F:ADP-heptose-lipopolysaccharide heptosyltransferase activity"/>
    <property type="evidence" value="ECO:0007669"/>
    <property type="project" value="TreeGrafter"/>
</dbReference>
<dbReference type="GO" id="GO:0009244">
    <property type="term" value="P:lipopolysaccharide core region biosynthetic process"/>
    <property type="evidence" value="ECO:0007669"/>
    <property type="project" value="TreeGrafter"/>
</dbReference>
<comment type="similarity">
    <text evidence="3">Belongs to the glycosyltransferase 9 family.</text>
</comment>
<evidence type="ECO:0000313" key="5">
    <source>
        <dbReference type="Proteomes" id="UP000030380"/>
    </source>
</evidence>
<evidence type="ECO:0000256" key="3">
    <source>
        <dbReference type="ARBA" id="ARBA00043995"/>
    </source>
</evidence>
<protein>
    <submittedName>
        <fullName evidence="4">Glycosyl transferase</fullName>
    </submittedName>
</protein>
<dbReference type="CDD" id="cd03789">
    <property type="entry name" value="GT9_LPS_heptosyltransferase"/>
    <property type="match status" value="1"/>
</dbReference>
<dbReference type="Pfam" id="PF01075">
    <property type="entry name" value="Glyco_transf_9"/>
    <property type="match status" value="1"/>
</dbReference>
<dbReference type="FunFam" id="3.40.50.2000:FF:000023">
    <property type="entry name" value="ADP-heptose--LPS heptosyltransferase II"/>
    <property type="match status" value="1"/>
</dbReference>
<sequence length="356" mass="39182">MLKQPLFGIAPKKLCILRLSAIGDVCNAIAMVQQIQRYYPETEITWIVGKVESQIVAVLPGIKTVVFDKKQGWRGMLSVWKQLRHSRFDALLNMQTALRASLLSLGIKAKYKIGFGKNRAREGQWLFTNRKISEPEKPHVLDGFLAFARAVGVPPSAPSWTIPLSQADQDYAASLIDPQRQNLLICPCSSKAEKDWTAEGYAAVARYAVERNLNVMLAGSPAVREVAMAADIVQKCGVGVHNLVGKTSLLQLLALIGKADLLISPDSGPAHMATTQGTPVIGLYAVHNPLRTAPYHDLANVVSVYERNIREQYGKPSVELPWATRAKGKNLMRQIQVDDVIKQIEVLLPIEGRSSS</sequence>
<dbReference type="SUPFAM" id="SSF53756">
    <property type="entry name" value="UDP-Glycosyltransferase/glycogen phosphorylase"/>
    <property type="match status" value="1"/>
</dbReference>
<dbReference type="Proteomes" id="UP000030380">
    <property type="component" value="Unassembled WGS sequence"/>
</dbReference>
<dbReference type="GO" id="GO:0005829">
    <property type="term" value="C:cytosol"/>
    <property type="evidence" value="ECO:0007669"/>
    <property type="project" value="TreeGrafter"/>
</dbReference>
<keyword evidence="1" id="KW-0328">Glycosyltransferase</keyword>
<dbReference type="InterPro" id="IPR051199">
    <property type="entry name" value="LPS_LOS_Heptosyltrfase"/>
</dbReference>
<dbReference type="InterPro" id="IPR002201">
    <property type="entry name" value="Glyco_trans_9"/>
</dbReference>
<keyword evidence="5" id="KW-1185">Reference proteome</keyword>
<dbReference type="OrthoDB" id="9781892at2"/>
<dbReference type="AlphaFoldDB" id="A0A0A3ATH3"/>
<dbReference type="PANTHER" id="PTHR30160">
    <property type="entry name" value="TETRAACYLDISACCHARIDE 4'-KINASE-RELATED"/>
    <property type="match status" value="1"/>
</dbReference>
<reference evidence="4 5" key="1">
    <citation type="submission" date="2014-11" db="EMBL/GenBank/DDBJ databases">
        <title>Draft genome sequence of Chelonobacter oris 1662T, associated with respiratory disease in Hermann's Tortoises.</title>
        <authorList>
            <person name="Kudirkiene E."/>
            <person name="Hansen M.J."/>
            <person name="Bojesen A.M."/>
        </authorList>
    </citation>
    <scope>NUCLEOTIDE SEQUENCE [LARGE SCALE GENOMIC DNA]</scope>
    <source>
        <strain evidence="4 5">1662</strain>
    </source>
</reference>
<dbReference type="FunFam" id="3.40.50.2000:FF:000164">
    <property type="entry name" value="Lipopolysaccharide heptosyltransferase I"/>
    <property type="match status" value="1"/>
</dbReference>
<evidence type="ECO:0000256" key="2">
    <source>
        <dbReference type="ARBA" id="ARBA00022679"/>
    </source>
</evidence>
<dbReference type="STRING" id="505317.OA57_05925"/>
<proteinExistence type="inferred from homology"/>
<dbReference type="EMBL" id="JSUM01000010">
    <property type="protein sequence ID" value="KGQ70390.1"/>
    <property type="molecule type" value="Genomic_DNA"/>
</dbReference>
<keyword evidence="2 4" id="KW-0808">Transferase</keyword>
<dbReference type="Gene3D" id="3.40.50.2000">
    <property type="entry name" value="Glycogen Phosphorylase B"/>
    <property type="match status" value="2"/>
</dbReference>
<gene>
    <name evidence="4" type="ORF">OA57_05925</name>
</gene>
<dbReference type="RefSeq" id="WP_034614853.1">
    <property type="nucleotide sequence ID" value="NZ_JSUM01000010.1"/>
</dbReference>
<evidence type="ECO:0000313" key="4">
    <source>
        <dbReference type="EMBL" id="KGQ70390.1"/>
    </source>
</evidence>
<name>A0A0A3ATH3_9PAST</name>
<dbReference type="PANTHER" id="PTHR30160:SF21">
    <property type="entry name" value="LIPOPOLYSACCHARIDE CORE HEPTOSYLTRANSFERASE OPSX"/>
    <property type="match status" value="1"/>
</dbReference>
<organism evidence="4 5">
    <name type="scientific">Chelonobacter oris</name>
    <dbReference type="NCBI Taxonomy" id="505317"/>
    <lineage>
        <taxon>Bacteria</taxon>
        <taxon>Pseudomonadati</taxon>
        <taxon>Pseudomonadota</taxon>
        <taxon>Gammaproteobacteria</taxon>
        <taxon>Pasteurellales</taxon>
        <taxon>Pasteurellaceae</taxon>
        <taxon>Chelonobacter</taxon>
    </lineage>
</organism>
<accession>A0A0A3ATH3</accession>
<comment type="caution">
    <text evidence="4">The sequence shown here is derived from an EMBL/GenBank/DDBJ whole genome shotgun (WGS) entry which is preliminary data.</text>
</comment>
<evidence type="ECO:0000256" key="1">
    <source>
        <dbReference type="ARBA" id="ARBA00022676"/>
    </source>
</evidence>